<reference evidence="2 3" key="1">
    <citation type="submission" date="2024-01" db="EMBL/GenBank/DDBJ databases">
        <authorList>
            <person name="Allen C."/>
            <person name="Tagirdzhanova G."/>
        </authorList>
    </citation>
    <scope>NUCLEOTIDE SEQUENCE [LARGE SCALE GENOMIC DNA]</scope>
</reference>
<feature type="compositionally biased region" description="Polar residues" evidence="1">
    <location>
        <begin position="64"/>
        <end position="76"/>
    </location>
</feature>
<evidence type="ECO:0000256" key="1">
    <source>
        <dbReference type="SAM" id="MobiDB-lite"/>
    </source>
</evidence>
<sequence>MRTIRRGERAADKLERELHAFEAKLEELLSSMGMTEADLDAMEDDGSDEKDEGDEGGAAGMDSNATISKTDGTSSA</sequence>
<name>A0ABP0BRR3_9PEZI</name>
<protein>
    <submittedName>
        <fullName evidence="2">Uncharacterized protein</fullName>
    </submittedName>
</protein>
<dbReference type="Proteomes" id="UP001642482">
    <property type="component" value="Unassembled WGS sequence"/>
</dbReference>
<keyword evidence="3" id="KW-1185">Reference proteome</keyword>
<feature type="region of interest" description="Disordered" evidence="1">
    <location>
        <begin position="32"/>
        <end position="76"/>
    </location>
</feature>
<proteinExistence type="predicted"/>
<evidence type="ECO:0000313" key="3">
    <source>
        <dbReference type="Proteomes" id="UP001642482"/>
    </source>
</evidence>
<comment type="caution">
    <text evidence="2">The sequence shown here is derived from an EMBL/GenBank/DDBJ whole genome shotgun (WGS) entry which is preliminary data.</text>
</comment>
<dbReference type="EMBL" id="CAWUHD010000043">
    <property type="protein sequence ID" value="CAK7222197.1"/>
    <property type="molecule type" value="Genomic_DNA"/>
</dbReference>
<accession>A0ABP0BRR3</accession>
<evidence type="ECO:0000313" key="2">
    <source>
        <dbReference type="EMBL" id="CAK7222197.1"/>
    </source>
</evidence>
<gene>
    <name evidence="2" type="ORF">SEUCBS140593_004815</name>
</gene>
<feature type="compositionally biased region" description="Acidic residues" evidence="1">
    <location>
        <begin position="37"/>
        <end position="55"/>
    </location>
</feature>
<organism evidence="2 3">
    <name type="scientific">Sporothrix eucalyptigena</name>
    <dbReference type="NCBI Taxonomy" id="1812306"/>
    <lineage>
        <taxon>Eukaryota</taxon>
        <taxon>Fungi</taxon>
        <taxon>Dikarya</taxon>
        <taxon>Ascomycota</taxon>
        <taxon>Pezizomycotina</taxon>
        <taxon>Sordariomycetes</taxon>
        <taxon>Sordariomycetidae</taxon>
        <taxon>Ophiostomatales</taxon>
        <taxon>Ophiostomataceae</taxon>
        <taxon>Sporothrix</taxon>
    </lineage>
</organism>